<feature type="region of interest" description="Disordered" evidence="1">
    <location>
        <begin position="766"/>
        <end position="816"/>
    </location>
</feature>
<feature type="compositionally biased region" description="Basic residues" evidence="1">
    <location>
        <begin position="806"/>
        <end position="816"/>
    </location>
</feature>
<proteinExistence type="predicted"/>
<keyword evidence="3" id="KW-1185">Reference proteome</keyword>
<dbReference type="PANTHER" id="PTHR36837:SF2">
    <property type="entry name" value="POLY(3-HYDROXYALKANOATE) POLYMERASE SUBUNIT PHAC"/>
    <property type="match status" value="1"/>
</dbReference>
<accession>A0ABU3MHE2</accession>
<protein>
    <submittedName>
        <fullName evidence="2">DUF3141 domain-containing protein</fullName>
    </submittedName>
</protein>
<gene>
    <name evidence="2" type="ORF">RQ831_15205</name>
</gene>
<dbReference type="InterPro" id="IPR029058">
    <property type="entry name" value="AB_hydrolase_fold"/>
</dbReference>
<evidence type="ECO:0000313" key="2">
    <source>
        <dbReference type="EMBL" id="MDT8332409.1"/>
    </source>
</evidence>
<dbReference type="RefSeq" id="WP_314283056.1">
    <property type="nucleotide sequence ID" value="NZ_JAVVDO010000026.1"/>
</dbReference>
<evidence type="ECO:0000256" key="1">
    <source>
        <dbReference type="SAM" id="MobiDB-lite"/>
    </source>
</evidence>
<evidence type="ECO:0000313" key="3">
    <source>
        <dbReference type="Proteomes" id="UP001258945"/>
    </source>
</evidence>
<dbReference type="PANTHER" id="PTHR36837">
    <property type="entry name" value="POLY(3-HYDROXYALKANOATE) POLYMERASE SUBUNIT PHAC"/>
    <property type="match status" value="1"/>
</dbReference>
<sequence length="816" mass="89966">MAPHDTKDGEARLASGSPAAGPAPLMAPLFDPSVNPWAQGVSYAVDAWQRGILFLDVLRQRGNQYHEHMAQRAPNVLRYDAELVMDGRKLERPVNYGLVRVLPPEGVEIDPLKRPFIVFDPRAGNAPGIGGFKADSELGVAMRAGHPCYFVGFLPWPLPGQTVEDVVVAETLFVERVGELHSESDGKPVVIGNCQAGWQVMMAAAMRPELFGPIIIAGTPLSYWAGTPGGSPMRYLGGVLGGSWMTALAGDLGNGIFDGAYLVQNFEALNPANTIWTKQYHVYANIDTEPPRYLEFERWWGSHVLMNAGEMQTIVDDLFVGNRLSTAEITTGDGTVLDLRNIRSPVIVFCSKGDNITPPQQALGWITDLYGSLEEIRANGQTIVYAVHESVGHLGIFVSGSVARKEHQQFATNIDLIDVLPPGLYEAELERRLPDEPGAELVQTDYISRFAGRDLDDIRVIVGGGEEEDRRFAAVAQLSRINLGLYRTYVQPAVRAASNEATADWLRRTHPLRLGYEMFSDHNPFLRMLEPLAEQVRENRRPAAPDNPFLAMQQRFSDEIVRSLDLYREMRDTACERFFEGFYGSAAVQAALGMRADNRPPRRRPGLEPERRQLVRQRASELHERIAEGGLPEALIRSMLYVGLAERAADQRSFELLRQMHRENGSGMDLPTFKAVVRMQFFMLLLDPEKALATLPQMLAGTPGDVVEQAMERLRAVLTAGEPLSGRAEGRLETIERIFRTVAGEGRHALPSASETARAIEDSAAIAEQAPDKDTVAAEPAEEGPMGEGPMGEGLAKEHPGEHKAAPARRRRPRAG</sequence>
<reference evidence="2 3" key="1">
    <citation type="journal article" date="2019" name="Microb. Pathog.">
        <title>Comparison of VITEK 2, MALDI-TOF MS, 16S rRNA gene sequencing, and whole-genome sequencing for identification of Roseomonas mucosa.</title>
        <authorList>
            <person name="Rudolph W.W."/>
            <person name="Gunzer F."/>
            <person name="Trauth M."/>
            <person name="Bunk B."/>
            <person name="Bigge R."/>
            <person name="Schrottner P."/>
        </authorList>
    </citation>
    <scope>NUCLEOTIDE SEQUENCE [LARGE SCALE GENOMIC DNA]</scope>
    <source>
        <strain evidence="2 3">DSM 103800</strain>
    </source>
</reference>
<organism evidence="2 3">
    <name type="scientific">Roseomonas gilardii</name>
    <dbReference type="NCBI Taxonomy" id="257708"/>
    <lineage>
        <taxon>Bacteria</taxon>
        <taxon>Pseudomonadati</taxon>
        <taxon>Pseudomonadota</taxon>
        <taxon>Alphaproteobacteria</taxon>
        <taxon>Acetobacterales</taxon>
        <taxon>Roseomonadaceae</taxon>
        <taxon>Roseomonas</taxon>
    </lineage>
</organism>
<dbReference type="EMBL" id="JAVVDO010000026">
    <property type="protein sequence ID" value="MDT8332409.1"/>
    <property type="molecule type" value="Genomic_DNA"/>
</dbReference>
<dbReference type="InterPro" id="IPR024501">
    <property type="entry name" value="DUF3141"/>
</dbReference>
<feature type="compositionally biased region" description="Basic and acidic residues" evidence="1">
    <location>
        <begin position="795"/>
        <end position="805"/>
    </location>
</feature>
<dbReference type="Proteomes" id="UP001258945">
    <property type="component" value="Unassembled WGS sequence"/>
</dbReference>
<dbReference type="SUPFAM" id="SSF53474">
    <property type="entry name" value="alpha/beta-Hydrolases"/>
    <property type="match status" value="1"/>
</dbReference>
<comment type="caution">
    <text evidence="2">The sequence shown here is derived from an EMBL/GenBank/DDBJ whole genome shotgun (WGS) entry which is preliminary data.</text>
</comment>
<dbReference type="Pfam" id="PF11339">
    <property type="entry name" value="DUF3141"/>
    <property type="match status" value="1"/>
</dbReference>
<dbReference type="InterPro" id="IPR051321">
    <property type="entry name" value="PHA/PHB_synthase"/>
</dbReference>
<dbReference type="Gene3D" id="3.40.50.1820">
    <property type="entry name" value="alpha/beta hydrolase"/>
    <property type="match status" value="1"/>
</dbReference>
<name>A0ABU3MHE2_9PROT</name>